<dbReference type="EMBL" id="FWXY01000029">
    <property type="protein sequence ID" value="SMD07608.1"/>
    <property type="molecule type" value="Genomic_DNA"/>
</dbReference>
<dbReference type="PANTHER" id="PTHR36156">
    <property type="entry name" value="SLR2101 PROTEIN"/>
    <property type="match status" value="1"/>
</dbReference>
<dbReference type="PANTHER" id="PTHR36156:SF2">
    <property type="entry name" value="CUPIN TYPE-2 DOMAIN-CONTAINING PROTEIN"/>
    <property type="match status" value="1"/>
</dbReference>
<dbReference type="CDD" id="cd02236">
    <property type="entry name" value="cupin_CV2614-like"/>
    <property type="match status" value="1"/>
</dbReference>
<protein>
    <submittedName>
        <fullName evidence="3">Cupin domain protein</fullName>
    </submittedName>
</protein>
<dbReference type="AlphaFoldDB" id="A0A1W2EET7"/>
<dbReference type="InterPro" id="IPR013096">
    <property type="entry name" value="Cupin_2"/>
</dbReference>
<gene>
    <name evidence="3" type="ORF">SAMN02746065_12913</name>
</gene>
<evidence type="ECO:0000313" key="4">
    <source>
        <dbReference type="Proteomes" id="UP000192418"/>
    </source>
</evidence>
<keyword evidence="4" id="KW-1185">Reference proteome</keyword>
<dbReference type="InterPro" id="IPR011051">
    <property type="entry name" value="RmlC_Cupin_sf"/>
</dbReference>
<feature type="domain" description="Cupin type-2" evidence="2">
    <location>
        <begin position="62"/>
        <end position="129"/>
    </location>
</feature>
<feature type="chain" id="PRO_5012009280" evidence="1">
    <location>
        <begin position="23"/>
        <end position="145"/>
    </location>
</feature>
<dbReference type="STRING" id="1121400.SAMN02746065_12913"/>
<evidence type="ECO:0000256" key="1">
    <source>
        <dbReference type="SAM" id="SignalP"/>
    </source>
</evidence>
<dbReference type="SUPFAM" id="SSF51182">
    <property type="entry name" value="RmlC-like cupins"/>
    <property type="match status" value="1"/>
</dbReference>
<proteinExistence type="predicted"/>
<dbReference type="Pfam" id="PF07883">
    <property type="entry name" value="Cupin_2"/>
    <property type="match status" value="1"/>
</dbReference>
<evidence type="ECO:0000259" key="2">
    <source>
        <dbReference type="Pfam" id="PF07883"/>
    </source>
</evidence>
<sequence>MMKKISYTIMLLVLAFTTASWAHDSSGGVTVDVLAKTTTSWNGAALPGYNPGTPEVTILRIVIPAKTKLPLHQHLVINAGVLIKGELTVVTQDKKTLHLNAGDPIVEVVDTWHYGRNDGEGPAEIIVFYAGIKGVPITVKAPVAK</sequence>
<dbReference type="RefSeq" id="WP_232367232.1">
    <property type="nucleotide sequence ID" value="NZ_FWXY01000029.1"/>
</dbReference>
<reference evidence="3 4" key="1">
    <citation type="submission" date="2017-04" db="EMBL/GenBank/DDBJ databases">
        <authorList>
            <person name="Afonso C.L."/>
            <person name="Miller P.J."/>
            <person name="Scott M.A."/>
            <person name="Spackman E."/>
            <person name="Goraichik I."/>
            <person name="Dimitrov K.M."/>
            <person name="Suarez D.L."/>
            <person name="Swayne D.E."/>
        </authorList>
    </citation>
    <scope>NUCLEOTIDE SEQUENCE [LARGE SCALE GENOMIC DNA]</scope>
    <source>
        <strain evidence="3 4">DSM 3385</strain>
    </source>
</reference>
<organism evidence="3 4">
    <name type="scientific">Desulfocicer vacuolatum DSM 3385</name>
    <dbReference type="NCBI Taxonomy" id="1121400"/>
    <lineage>
        <taxon>Bacteria</taxon>
        <taxon>Pseudomonadati</taxon>
        <taxon>Thermodesulfobacteriota</taxon>
        <taxon>Desulfobacteria</taxon>
        <taxon>Desulfobacterales</taxon>
        <taxon>Desulfobacteraceae</taxon>
        <taxon>Desulfocicer</taxon>
    </lineage>
</organism>
<accession>A0A1W2EET7</accession>
<dbReference type="Gene3D" id="2.60.120.10">
    <property type="entry name" value="Jelly Rolls"/>
    <property type="match status" value="1"/>
</dbReference>
<dbReference type="InterPro" id="IPR014710">
    <property type="entry name" value="RmlC-like_jellyroll"/>
</dbReference>
<dbReference type="InterPro" id="IPR047142">
    <property type="entry name" value="OryJ/VirC-like"/>
</dbReference>
<feature type="signal peptide" evidence="1">
    <location>
        <begin position="1"/>
        <end position="22"/>
    </location>
</feature>
<dbReference type="Proteomes" id="UP000192418">
    <property type="component" value="Unassembled WGS sequence"/>
</dbReference>
<name>A0A1W2EET7_9BACT</name>
<evidence type="ECO:0000313" key="3">
    <source>
        <dbReference type="EMBL" id="SMD07608.1"/>
    </source>
</evidence>
<keyword evidence="1" id="KW-0732">Signal</keyword>